<organism evidence="2 3">
    <name type="scientific">Deminuibacter soli</name>
    <dbReference type="NCBI Taxonomy" id="2291815"/>
    <lineage>
        <taxon>Bacteria</taxon>
        <taxon>Pseudomonadati</taxon>
        <taxon>Bacteroidota</taxon>
        <taxon>Chitinophagia</taxon>
        <taxon>Chitinophagales</taxon>
        <taxon>Chitinophagaceae</taxon>
        <taxon>Deminuibacter</taxon>
    </lineage>
</organism>
<comment type="caution">
    <text evidence="2">The sequence shown here is derived from an EMBL/GenBank/DDBJ whole genome shotgun (WGS) entry which is preliminary data.</text>
</comment>
<protein>
    <submittedName>
        <fullName evidence="2">YtxH domain-containing protein</fullName>
    </submittedName>
</protein>
<dbReference type="InterPro" id="IPR024623">
    <property type="entry name" value="YtxH"/>
</dbReference>
<dbReference type="InterPro" id="IPR052928">
    <property type="entry name" value="Desiccation-related_membrane"/>
</dbReference>
<dbReference type="Proteomes" id="UP000261284">
    <property type="component" value="Unassembled WGS sequence"/>
</dbReference>
<sequence>MCSGTGSKRNKGSGKNGVFFHIGNVKAAKISTGGGLCNMGNNRGTVSGKVIGFFLASLTYKTNAMSVQKVLIGTLSGLVAGVAIGLLVAPASGDETRQKLADTAGNLKRKLRRLRGTAGDELDELKDIFEHEVDGMREDVRSRVLTLLEASRNSYNHVKNGVKEQPAGI</sequence>
<dbReference type="PANTHER" id="PTHR35792:SF2">
    <property type="entry name" value="GENERAL STRESS PROTEIN"/>
    <property type="match status" value="1"/>
</dbReference>
<dbReference type="EMBL" id="QTJU01000003">
    <property type="protein sequence ID" value="RFM28033.1"/>
    <property type="molecule type" value="Genomic_DNA"/>
</dbReference>
<keyword evidence="3" id="KW-1185">Reference proteome</keyword>
<gene>
    <name evidence="2" type="ORF">DXN05_10865</name>
</gene>
<evidence type="ECO:0000313" key="3">
    <source>
        <dbReference type="Proteomes" id="UP000261284"/>
    </source>
</evidence>
<dbReference type="Pfam" id="PF12732">
    <property type="entry name" value="YtxH"/>
    <property type="match status" value="1"/>
</dbReference>
<proteinExistence type="predicted"/>
<evidence type="ECO:0000256" key="1">
    <source>
        <dbReference type="SAM" id="Phobius"/>
    </source>
</evidence>
<accession>A0A3E1NJC9</accession>
<name>A0A3E1NJC9_9BACT</name>
<feature type="transmembrane region" description="Helical" evidence="1">
    <location>
        <begin position="70"/>
        <end position="89"/>
    </location>
</feature>
<keyword evidence="1" id="KW-0472">Membrane</keyword>
<reference evidence="2 3" key="1">
    <citation type="submission" date="2018-08" db="EMBL/GenBank/DDBJ databases">
        <title>Chitinophagaceae sp. K23C18032701, a novel bacterium isolated from forest soil.</title>
        <authorList>
            <person name="Wang C."/>
        </authorList>
    </citation>
    <scope>NUCLEOTIDE SEQUENCE [LARGE SCALE GENOMIC DNA]</scope>
    <source>
        <strain evidence="2 3">K23C18032701</strain>
    </source>
</reference>
<dbReference type="PANTHER" id="PTHR35792">
    <property type="entry name" value="GENERAL STRESS PROTEIN"/>
    <property type="match status" value="1"/>
</dbReference>
<keyword evidence="1" id="KW-0812">Transmembrane</keyword>
<dbReference type="AlphaFoldDB" id="A0A3E1NJC9"/>
<keyword evidence="1" id="KW-1133">Transmembrane helix</keyword>
<evidence type="ECO:0000313" key="2">
    <source>
        <dbReference type="EMBL" id="RFM28033.1"/>
    </source>
</evidence>